<feature type="compositionally biased region" description="Basic and acidic residues" evidence="1">
    <location>
        <begin position="25"/>
        <end position="36"/>
    </location>
</feature>
<accession>A0A7X0C737</accession>
<dbReference type="AlphaFoldDB" id="A0A7X0C737"/>
<evidence type="ECO:0000256" key="1">
    <source>
        <dbReference type="SAM" id="MobiDB-lite"/>
    </source>
</evidence>
<protein>
    <submittedName>
        <fullName evidence="2">Uncharacterized protein</fullName>
    </submittedName>
</protein>
<comment type="caution">
    <text evidence="2">The sequence shown here is derived from an EMBL/GenBank/DDBJ whole genome shotgun (WGS) entry which is preliminary data.</text>
</comment>
<reference evidence="2 3" key="1">
    <citation type="submission" date="2020-08" db="EMBL/GenBank/DDBJ databases">
        <title>Sequencing the genomes of 1000 actinobacteria strains.</title>
        <authorList>
            <person name="Klenk H.-P."/>
        </authorList>
    </citation>
    <scope>NUCLEOTIDE SEQUENCE [LARGE SCALE GENOMIC DNA]</scope>
    <source>
        <strain evidence="2 3">DSM 45913</strain>
    </source>
</reference>
<proteinExistence type="predicted"/>
<dbReference type="EMBL" id="JACHJB010000002">
    <property type="protein sequence ID" value="MBB6348675.1"/>
    <property type="molecule type" value="Genomic_DNA"/>
</dbReference>
<gene>
    <name evidence="2" type="ORF">FHU36_005220</name>
</gene>
<dbReference type="Proteomes" id="UP000583800">
    <property type="component" value="Unassembled WGS sequence"/>
</dbReference>
<keyword evidence="3" id="KW-1185">Reference proteome</keyword>
<name>A0A7X0C737_9ACTN</name>
<sequence length="66" mass="7466">MRSKDSRVEHDALTEHPQQDPLAGPDDRADQQERQQRGAGLPSDSGASRHESLGLCLRFRRKWLTA</sequence>
<dbReference type="RefSeq" id="WP_185086383.1">
    <property type="nucleotide sequence ID" value="NZ_JACHJB010000002.1"/>
</dbReference>
<evidence type="ECO:0000313" key="3">
    <source>
        <dbReference type="Proteomes" id="UP000583800"/>
    </source>
</evidence>
<feature type="region of interest" description="Disordered" evidence="1">
    <location>
        <begin position="1"/>
        <end position="51"/>
    </location>
</feature>
<feature type="compositionally biased region" description="Basic and acidic residues" evidence="1">
    <location>
        <begin position="1"/>
        <end position="18"/>
    </location>
</feature>
<organism evidence="2 3">
    <name type="scientific">Nonomuraea muscovyensis</name>
    <dbReference type="NCBI Taxonomy" id="1124761"/>
    <lineage>
        <taxon>Bacteria</taxon>
        <taxon>Bacillati</taxon>
        <taxon>Actinomycetota</taxon>
        <taxon>Actinomycetes</taxon>
        <taxon>Streptosporangiales</taxon>
        <taxon>Streptosporangiaceae</taxon>
        <taxon>Nonomuraea</taxon>
    </lineage>
</organism>
<evidence type="ECO:0000313" key="2">
    <source>
        <dbReference type="EMBL" id="MBB6348675.1"/>
    </source>
</evidence>